<dbReference type="PROSITE" id="PS50213">
    <property type="entry name" value="FAS1"/>
    <property type="match status" value="2"/>
</dbReference>
<evidence type="ECO:0000313" key="4">
    <source>
        <dbReference type="Proteomes" id="UP000289792"/>
    </source>
</evidence>
<evidence type="ECO:0000259" key="2">
    <source>
        <dbReference type="PROSITE" id="PS50213"/>
    </source>
</evidence>
<accession>A0A4Q0XH60</accession>
<dbReference type="InterPro" id="IPR050904">
    <property type="entry name" value="Adhesion/Biosynth-related"/>
</dbReference>
<protein>
    <submittedName>
        <fullName evidence="3">Fasciclin domain-containing protein</fullName>
    </submittedName>
</protein>
<dbReference type="InterPro" id="IPR036378">
    <property type="entry name" value="FAS1_dom_sf"/>
</dbReference>
<dbReference type="Gene3D" id="2.30.180.10">
    <property type="entry name" value="FAS1 domain"/>
    <property type="match status" value="2"/>
</dbReference>
<reference evidence="3 4" key="1">
    <citation type="submission" date="2019-01" db="EMBL/GenBank/DDBJ databases">
        <title>Genome sequence of the Antarctic species Gelidibacter gilvus ACAM 158(T).</title>
        <authorList>
            <person name="Bowman J.P."/>
        </authorList>
    </citation>
    <scope>NUCLEOTIDE SEQUENCE [LARGE SCALE GENOMIC DNA]</scope>
    <source>
        <strain evidence="3 4">IC158</strain>
    </source>
</reference>
<gene>
    <name evidence="3" type="ORF">ESZ48_08055</name>
</gene>
<sequence>MKIISKTLKILPLLLLVVGFQSCSSDDDNNIEPQPMNIVETALATPDLSSLVAALKAADGNLVSVLNGQGPFTVLAPTNAAFQKFLTDNGFAKLSDVPTDVLSAILLNHVIAGNVKSTDLVDAGSGYSNTSATGPGGKNLSLYFNTTDGVKFNGISKVTAADISATNGTIHVVDAVIGLPTVVDFALANPALSSLVAALQAADSQTDSPNLIPTLSGNGPFTVFAPTNDAFASLLNELDPTGNTALGDVDKATVEAILKYHVVGGNVTSDKIPSGVVGTLGGDVTISATALTITDPNGRVSNIIPALVDIQAANGVVHAIDKVILPQLGQ</sequence>
<dbReference type="EMBL" id="SDDZ01000003">
    <property type="protein sequence ID" value="RXJ50698.1"/>
    <property type="molecule type" value="Genomic_DNA"/>
</dbReference>
<feature type="domain" description="FAS1" evidence="2">
    <location>
        <begin position="179"/>
        <end position="324"/>
    </location>
</feature>
<feature type="signal peptide" evidence="1">
    <location>
        <begin position="1"/>
        <end position="24"/>
    </location>
</feature>
<dbReference type="AlphaFoldDB" id="A0A4Q0XH60"/>
<evidence type="ECO:0000256" key="1">
    <source>
        <dbReference type="SAM" id="SignalP"/>
    </source>
</evidence>
<evidence type="ECO:0000313" key="3">
    <source>
        <dbReference type="EMBL" id="RXJ50698.1"/>
    </source>
</evidence>
<keyword evidence="4" id="KW-1185">Reference proteome</keyword>
<feature type="chain" id="PRO_5020409530" evidence="1">
    <location>
        <begin position="25"/>
        <end position="330"/>
    </location>
</feature>
<proteinExistence type="predicted"/>
<dbReference type="PROSITE" id="PS51257">
    <property type="entry name" value="PROKAR_LIPOPROTEIN"/>
    <property type="match status" value="1"/>
</dbReference>
<dbReference type="SMART" id="SM00554">
    <property type="entry name" value="FAS1"/>
    <property type="match status" value="2"/>
</dbReference>
<feature type="domain" description="FAS1" evidence="2">
    <location>
        <begin position="35"/>
        <end position="177"/>
    </location>
</feature>
<dbReference type="OrthoDB" id="9800666at2"/>
<comment type="caution">
    <text evidence="3">The sequence shown here is derived from an EMBL/GenBank/DDBJ whole genome shotgun (WGS) entry which is preliminary data.</text>
</comment>
<dbReference type="RefSeq" id="WP_129016815.1">
    <property type="nucleotide sequence ID" value="NZ_SDDZ01000003.1"/>
</dbReference>
<dbReference type="SUPFAM" id="SSF82153">
    <property type="entry name" value="FAS1 domain"/>
    <property type="match status" value="2"/>
</dbReference>
<dbReference type="GO" id="GO:0005615">
    <property type="term" value="C:extracellular space"/>
    <property type="evidence" value="ECO:0007669"/>
    <property type="project" value="TreeGrafter"/>
</dbReference>
<name>A0A4Q0XH60_9FLAO</name>
<dbReference type="InterPro" id="IPR000782">
    <property type="entry name" value="FAS1_domain"/>
</dbReference>
<dbReference type="Pfam" id="PF02469">
    <property type="entry name" value="Fasciclin"/>
    <property type="match status" value="2"/>
</dbReference>
<keyword evidence="1" id="KW-0732">Signal</keyword>
<dbReference type="PANTHER" id="PTHR10900">
    <property type="entry name" value="PERIOSTIN-RELATED"/>
    <property type="match status" value="1"/>
</dbReference>
<dbReference type="Proteomes" id="UP000289792">
    <property type="component" value="Unassembled WGS sequence"/>
</dbReference>
<organism evidence="3 4">
    <name type="scientific">Gelidibacter gilvus</name>
    <dbReference type="NCBI Taxonomy" id="59602"/>
    <lineage>
        <taxon>Bacteria</taxon>
        <taxon>Pseudomonadati</taxon>
        <taxon>Bacteroidota</taxon>
        <taxon>Flavobacteriia</taxon>
        <taxon>Flavobacteriales</taxon>
        <taxon>Flavobacteriaceae</taxon>
        <taxon>Gelidibacter</taxon>
    </lineage>
</organism>
<dbReference type="PANTHER" id="PTHR10900:SF77">
    <property type="entry name" value="FI19380P1"/>
    <property type="match status" value="1"/>
</dbReference>